<evidence type="ECO:0000313" key="3">
    <source>
        <dbReference type="Proteomes" id="UP000484255"/>
    </source>
</evidence>
<reference evidence="2 3" key="1">
    <citation type="submission" date="2020-02" db="EMBL/GenBank/DDBJ databases">
        <title>Ideonella bacterium strain TBM-1.</title>
        <authorList>
            <person name="Chen W.-M."/>
        </authorList>
    </citation>
    <scope>NUCLEOTIDE SEQUENCE [LARGE SCALE GENOMIC DNA]</scope>
    <source>
        <strain evidence="2 3">TBM-1</strain>
    </source>
</reference>
<name>A0A7C9PHN1_9BURK</name>
<feature type="region of interest" description="Disordered" evidence="1">
    <location>
        <begin position="1"/>
        <end position="29"/>
    </location>
</feature>
<evidence type="ECO:0000256" key="1">
    <source>
        <dbReference type="SAM" id="MobiDB-lite"/>
    </source>
</evidence>
<sequence>MPTLADPEPPLATPSVAAEPEALSSPLLTRPGCRSARGGPFRLRPWLQRRWVRRTLWVAGGVLALAGLGSSRQGWAQYQGPLNPLQVDWRQPQAWVATPSLSGLVRDLTRAPVLRTVLTEDFVFHYEEHEERLALAGTLKRLAFEHDLSLPERLLEQALDGPAELAMWPDDRGALRHWALAMERGAATRLLQTLAPLAAQDLQLSRLGQLQPADGAAAVPVLALALSPRRTLALAARGDRLVVMSDPGLLWSPPAPGDAPGADTPVAGPDPAAAEVLLRLLSPRATEQAVWQQAQAVQPSPGRHELVARGPLLSLQYQHFFPGLQALGASLDLGGQVLETRVRVGGGLPASLQSQPPWAALPASPAACAALPVAWSRLQALGAAPQGTSADTPRPPEVLRRTLQGLQGPAAVCWYAGATLHTPLLVARSSAPAPDDATLRALAEWLLPEQAALRTGDGRALAQVPQRRAGQGTYHWALQRVGPWWLFSPDAGLVDRAVDTVARRYPSVADSLGASGAPGAVLAVVEPAELSRLLQAESLSVLGPRQASFRQAAQTRLFPQLQRLAELPATQVQLQGLPNAQGWMSLRWTALAAPGRLP</sequence>
<gene>
    <name evidence="2" type="ORF">G3A44_08840</name>
</gene>
<keyword evidence="3" id="KW-1185">Reference proteome</keyword>
<comment type="caution">
    <text evidence="2">The sequence shown here is derived from an EMBL/GenBank/DDBJ whole genome shotgun (WGS) entry which is preliminary data.</text>
</comment>
<dbReference type="AlphaFoldDB" id="A0A7C9PHN1"/>
<dbReference type="EMBL" id="JAAGOH010000008">
    <property type="protein sequence ID" value="NDY91294.1"/>
    <property type="molecule type" value="Genomic_DNA"/>
</dbReference>
<dbReference type="Proteomes" id="UP000484255">
    <property type="component" value="Unassembled WGS sequence"/>
</dbReference>
<protein>
    <submittedName>
        <fullName evidence="2">DUF2138 family protein</fullName>
    </submittedName>
</protein>
<dbReference type="InterPro" id="IPR018671">
    <property type="entry name" value="DUF2138"/>
</dbReference>
<accession>A0A7C9PHN1</accession>
<dbReference type="RefSeq" id="WP_163457145.1">
    <property type="nucleotide sequence ID" value="NZ_JAAGOH010000008.1"/>
</dbReference>
<organism evidence="2 3">
    <name type="scientific">Ideonella livida</name>
    <dbReference type="NCBI Taxonomy" id="2707176"/>
    <lineage>
        <taxon>Bacteria</taxon>
        <taxon>Pseudomonadati</taxon>
        <taxon>Pseudomonadota</taxon>
        <taxon>Betaproteobacteria</taxon>
        <taxon>Burkholderiales</taxon>
        <taxon>Sphaerotilaceae</taxon>
        <taxon>Ideonella</taxon>
    </lineage>
</organism>
<proteinExistence type="predicted"/>
<dbReference type="Pfam" id="PF09909">
    <property type="entry name" value="DUF2138"/>
    <property type="match status" value="2"/>
</dbReference>
<evidence type="ECO:0000313" key="2">
    <source>
        <dbReference type="EMBL" id="NDY91294.1"/>
    </source>
</evidence>